<reference evidence="1" key="1">
    <citation type="journal article" date="2012" name="PLoS ONE">
        <title>Gene sets for utilization of primary and secondary nutrition supplies in the distal gut of endangered iberian lynx.</title>
        <authorList>
            <person name="Alcaide M."/>
            <person name="Messina E."/>
            <person name="Richter M."/>
            <person name="Bargiela R."/>
            <person name="Peplies J."/>
            <person name="Huws S.A."/>
            <person name="Newbold C.J."/>
            <person name="Golyshin P.N."/>
            <person name="Simon M.A."/>
            <person name="Lopez G."/>
            <person name="Yakimov M.M."/>
            <person name="Ferrer M."/>
        </authorList>
    </citation>
    <scope>NUCLEOTIDE SEQUENCE</scope>
</reference>
<evidence type="ECO:0000313" key="1">
    <source>
        <dbReference type="EMBL" id="EJX03583.1"/>
    </source>
</evidence>
<organism evidence="1">
    <name type="scientific">gut metagenome</name>
    <dbReference type="NCBI Taxonomy" id="749906"/>
    <lineage>
        <taxon>unclassified sequences</taxon>
        <taxon>metagenomes</taxon>
        <taxon>organismal metagenomes</taxon>
    </lineage>
</organism>
<protein>
    <submittedName>
        <fullName evidence="1">Secreted protein</fullName>
    </submittedName>
</protein>
<name>J9GMV2_9ZZZZ</name>
<sequence length="98" mass="10879">MKNSSGFLLMQDMIIYLLCSLLLLSAGSAYKMALVKQQHYRSLSDGCARLEAYLLGEGTDIGISSLRSITQAGTLVELQLWEDGSREKMVCNIFLVKQ</sequence>
<comment type="caution">
    <text evidence="1">The sequence shown here is derived from an EMBL/GenBank/DDBJ whole genome shotgun (WGS) entry which is preliminary data.</text>
</comment>
<dbReference type="EMBL" id="AMCI01002107">
    <property type="protein sequence ID" value="EJX03583.1"/>
    <property type="molecule type" value="Genomic_DNA"/>
</dbReference>
<accession>J9GMV2</accession>
<proteinExistence type="predicted"/>
<gene>
    <name evidence="1" type="ORF">EVA_08313</name>
</gene>
<dbReference type="AlphaFoldDB" id="J9GMV2"/>